<dbReference type="Gene3D" id="3.40.50.300">
    <property type="entry name" value="P-loop containing nucleotide triphosphate hydrolases"/>
    <property type="match status" value="1"/>
</dbReference>
<dbReference type="SMART" id="SM00028">
    <property type="entry name" value="TPR"/>
    <property type="match status" value="10"/>
</dbReference>
<feature type="repeat" description="TPR" evidence="1">
    <location>
        <begin position="116"/>
        <end position="149"/>
    </location>
</feature>
<dbReference type="Proteomes" id="UP000000230">
    <property type="component" value="Plasmid pENTE01"/>
</dbReference>
<feature type="repeat" description="TPR" evidence="1">
    <location>
        <begin position="150"/>
        <end position="183"/>
    </location>
</feature>
<dbReference type="GO" id="GO:0006493">
    <property type="term" value="P:protein O-linked glycosylation"/>
    <property type="evidence" value="ECO:0007669"/>
    <property type="project" value="InterPro"/>
</dbReference>
<evidence type="ECO:0000313" key="2">
    <source>
        <dbReference type="EMBL" id="ABP62870.1"/>
    </source>
</evidence>
<sequence>MSNNTPLYPQQLTVHQAMELANAHWNAGQAAQAEQLCLRVLQVAPSQPDALNLLGLMMHAYGKMDLALDYIRKAGQSPGAPAIVFSNLAELCRQRGLLQEAEQAARRAVEQEPQLALAWNNLGIILQEAGKFKASLECLQYVASLQPDNAEVHNNLANTWKRLGDLQRAQESYQRALNLRPDYAEVYSNLASLLSELGCIDEAAASARQAIDINPQLADAYLNLADIELSRMRYAEASHWVKALLEFSPRHAGALITLAHIMIANEHYEEAAFEARKALAIAPDRANAHMILGKALQALGQYEDADRAYSKAAVLPGTVAEEALIARAVLLMETGDKQAATAAFEQALKRFPDSARIVAARCDNKFYRAGDPDIDVMESALVSEPTPPLNEKMMLHFSLGKAWLDVSDSERAFFHLNQGNALKRASFHYDAAQTRAWVNNIAEIFTPALMAQFNNAGTASERSVFVVGMPRSGTTLVEQILASHPGVYGAGELRALDRAVARAGRFPDDVPRWNNADFARIGTDYLEQVSHLAPEALRVIDKLPANFFYAGLIPLLLPGARIIHCRRNPVDTCLSCYSKLFAGEQTFAYQLDELGQFYRDYEALMAHFRQILPADSFIEVDYETVVDDLEGQARRLIDFIALPWDDACLTFHETRRIVRTASVAQVRQPIYTSSKGRWQQHAAHLGPLLKALGMEQK</sequence>
<dbReference type="Pfam" id="PF13414">
    <property type="entry name" value="TPR_11"/>
    <property type="match status" value="1"/>
</dbReference>
<dbReference type="PANTHER" id="PTHR44366">
    <property type="entry name" value="UDP-N-ACETYLGLUCOSAMINE--PEPTIDE N-ACETYLGLUCOSAMINYLTRANSFERASE 110 KDA SUBUNIT"/>
    <property type="match status" value="1"/>
</dbReference>
<dbReference type="GO" id="GO:0097363">
    <property type="term" value="F:protein O-acetylglucosaminyltransferase activity"/>
    <property type="evidence" value="ECO:0007669"/>
    <property type="project" value="TreeGrafter"/>
</dbReference>
<geneLocation type="plasmid" evidence="2 3">
    <name>pENTE01</name>
</geneLocation>
<feature type="repeat" description="TPR" evidence="1">
    <location>
        <begin position="321"/>
        <end position="354"/>
    </location>
</feature>
<dbReference type="InterPro" id="IPR027417">
    <property type="entry name" value="P-loop_NTPase"/>
</dbReference>
<dbReference type="Pfam" id="PF13174">
    <property type="entry name" value="TPR_6"/>
    <property type="match status" value="1"/>
</dbReference>
<dbReference type="Pfam" id="PF13432">
    <property type="entry name" value="TPR_16"/>
    <property type="match status" value="1"/>
</dbReference>
<dbReference type="PROSITE" id="PS50293">
    <property type="entry name" value="TPR_REGION"/>
    <property type="match status" value="1"/>
</dbReference>
<feature type="repeat" description="TPR" evidence="1">
    <location>
        <begin position="184"/>
        <end position="217"/>
    </location>
</feature>
<dbReference type="InterPro" id="IPR037919">
    <property type="entry name" value="OGT"/>
</dbReference>
<accession>A0A9J9GK04</accession>
<reference evidence="3" key="1">
    <citation type="journal article" date="2010" name="PLoS Genet.">
        <title>Genome sequence of the plant growth promoting endophytic bacterium Enterobacter sp. 638.</title>
        <authorList>
            <person name="Taghavi S."/>
            <person name="van der Lelie D."/>
            <person name="Hoffman A."/>
            <person name="Zhang Y.B."/>
            <person name="Walla M.D."/>
            <person name="Vangronsveld J."/>
            <person name="Newman L."/>
            <person name="Monchy S."/>
        </authorList>
    </citation>
    <scope>NUCLEOTIDE SEQUENCE [LARGE SCALE GENOMIC DNA]</scope>
    <source>
        <strain evidence="3">638</strain>
    </source>
</reference>
<dbReference type="InterPro" id="IPR011990">
    <property type="entry name" value="TPR-like_helical_dom_sf"/>
</dbReference>
<dbReference type="KEGG" id="ent:Ent638_4265"/>
<dbReference type="Gene3D" id="1.25.40.10">
    <property type="entry name" value="Tetratricopeptide repeat domain"/>
    <property type="match status" value="3"/>
</dbReference>
<keyword evidence="3" id="KW-1185">Reference proteome</keyword>
<dbReference type="PROSITE" id="PS50005">
    <property type="entry name" value="TPR"/>
    <property type="match status" value="4"/>
</dbReference>
<keyword evidence="1" id="KW-0802">TPR repeat</keyword>
<dbReference type="SUPFAM" id="SSF52540">
    <property type="entry name" value="P-loop containing nucleoside triphosphate hydrolases"/>
    <property type="match status" value="1"/>
</dbReference>
<dbReference type="SUPFAM" id="SSF48452">
    <property type="entry name" value="TPR-like"/>
    <property type="match status" value="3"/>
</dbReference>
<dbReference type="AlphaFoldDB" id="A0A9J9GK04"/>
<dbReference type="Pfam" id="PF13469">
    <property type="entry name" value="Sulfotransfer_3"/>
    <property type="match status" value="1"/>
</dbReference>
<dbReference type="InterPro" id="IPR019734">
    <property type="entry name" value="TPR_rpt"/>
</dbReference>
<name>A0A9J9GK04_ENT38</name>
<protein>
    <submittedName>
        <fullName evidence="2">Tetratricopeptide TPR_2 repeat protein</fullName>
    </submittedName>
</protein>
<dbReference type="PANTHER" id="PTHR44366:SF1">
    <property type="entry name" value="UDP-N-ACETYLGLUCOSAMINE--PEPTIDE N-ACETYLGLUCOSAMINYLTRANSFERASE 110 KDA SUBUNIT"/>
    <property type="match status" value="1"/>
</dbReference>
<evidence type="ECO:0000313" key="3">
    <source>
        <dbReference type="Proteomes" id="UP000000230"/>
    </source>
</evidence>
<proteinExistence type="predicted"/>
<organism evidence="2 3">
    <name type="scientific">Enterobacter sp. (strain 638)</name>
    <dbReference type="NCBI Taxonomy" id="399742"/>
    <lineage>
        <taxon>Bacteria</taxon>
        <taxon>Pseudomonadati</taxon>
        <taxon>Pseudomonadota</taxon>
        <taxon>Gammaproteobacteria</taxon>
        <taxon>Enterobacterales</taxon>
        <taxon>Enterobacteriaceae</taxon>
        <taxon>Enterobacter</taxon>
    </lineage>
</organism>
<gene>
    <name evidence="2" type="ordered locus">Ent638_4265</name>
</gene>
<evidence type="ECO:0000256" key="1">
    <source>
        <dbReference type="PROSITE-ProRule" id="PRU00339"/>
    </source>
</evidence>
<keyword evidence="2" id="KW-0614">Plasmid</keyword>
<dbReference type="EMBL" id="CP000654">
    <property type="protein sequence ID" value="ABP62870.1"/>
    <property type="molecule type" value="Genomic_DNA"/>
</dbReference>